<proteinExistence type="predicted"/>
<dbReference type="InterPro" id="IPR011044">
    <property type="entry name" value="Quino_amine_DH_bsu"/>
</dbReference>
<name>M6CZD1_9LEPT</name>
<reference evidence="1 2" key="1">
    <citation type="submission" date="2013-01" db="EMBL/GenBank/DDBJ databases">
        <authorList>
            <person name="Harkins D.M."/>
            <person name="Durkin A.S."/>
            <person name="Brinkac L.M."/>
            <person name="Haft D.H."/>
            <person name="Selengut J.D."/>
            <person name="Sanka R."/>
            <person name="DePew J."/>
            <person name="Purushe J."/>
            <person name="Galloway R.L."/>
            <person name="Vinetz J.M."/>
            <person name="Sutton G.G."/>
            <person name="Nierman W.C."/>
            <person name="Fouts D.E."/>
        </authorList>
    </citation>
    <scope>NUCLEOTIDE SEQUENCE [LARGE SCALE GENOMIC DNA]</scope>
    <source>
        <strain evidence="1 2">79601</strain>
    </source>
</reference>
<accession>M6CZD1</accession>
<gene>
    <name evidence="1" type="ORF">LEP1GSC194_3993</name>
</gene>
<dbReference type="SUPFAM" id="SSF50969">
    <property type="entry name" value="YVTN repeat-like/Quinoprotein amine dehydrogenase"/>
    <property type="match status" value="1"/>
</dbReference>
<evidence type="ECO:0000313" key="2">
    <source>
        <dbReference type="Proteomes" id="UP000011988"/>
    </source>
</evidence>
<dbReference type="EMBL" id="ANIK01000012">
    <property type="protein sequence ID" value="EMJ97049.1"/>
    <property type="molecule type" value="Genomic_DNA"/>
</dbReference>
<dbReference type="Proteomes" id="UP000011988">
    <property type="component" value="Unassembled WGS sequence"/>
</dbReference>
<evidence type="ECO:0000313" key="1">
    <source>
        <dbReference type="EMBL" id="EMJ97049.1"/>
    </source>
</evidence>
<dbReference type="PATRIC" id="fig|1218565.3.peg.693"/>
<protein>
    <submittedName>
        <fullName evidence="1">Uncharacterized protein</fullName>
    </submittedName>
</protein>
<dbReference type="RefSeq" id="WP_020772246.1">
    <property type="nucleotide sequence ID" value="NZ_ANIK01000012.1"/>
</dbReference>
<dbReference type="OrthoDB" id="345282at2"/>
<organism evidence="1 2">
    <name type="scientific">Leptospira alstonii serovar Sichuan str. 79601</name>
    <dbReference type="NCBI Taxonomy" id="1218565"/>
    <lineage>
        <taxon>Bacteria</taxon>
        <taxon>Pseudomonadati</taxon>
        <taxon>Spirochaetota</taxon>
        <taxon>Spirochaetia</taxon>
        <taxon>Leptospirales</taxon>
        <taxon>Leptospiraceae</taxon>
        <taxon>Leptospira</taxon>
    </lineage>
</organism>
<dbReference type="AlphaFoldDB" id="M6CZD1"/>
<comment type="caution">
    <text evidence="1">The sequence shown here is derived from an EMBL/GenBank/DDBJ whole genome shotgun (WGS) entry which is preliminary data.</text>
</comment>
<sequence length="343" mass="39222">MSRFHLELLKRITLKGADRFVIHKGHAFVCGLYGETRGIHILNLENPEEPDQVRSVRFRNAIGNVFVQDNTLYATENGRAIHKFDLEDITDPQLVDSFVLLGYDLYDMRIIGDYAFLAMNWDGIGVVDLNLPDEIQPVQKQKVEKGYVERLVPFGENLLFTSGSDDPFLYEISFVNGSLNIVEKREFTDFNPSKVFYCRDEVVLYGKFKKGKKEINAISVLNAAFQPLGEPIRLERPPNLCFSLSNGNILFGFDYSYVILDKTRGTIIPLFAQFEQDGSKQYVEISNDSNRIASDVSYDANIKRTCMDSLKCAYKQDNFFFAIHGDDFISFRIGEDSLFQNII</sequence>